<dbReference type="GO" id="GO:0003677">
    <property type="term" value="F:DNA binding"/>
    <property type="evidence" value="ECO:0007669"/>
    <property type="project" value="UniProtKB-KW"/>
</dbReference>
<dbReference type="RefSeq" id="WP_089544228.1">
    <property type="nucleotide sequence ID" value="NZ_NMPZ01000014.1"/>
</dbReference>
<gene>
    <name evidence="2" type="ORF">CFT61_09660</name>
</gene>
<accession>A0AA91YWV7</accession>
<dbReference type="EMBL" id="NMPZ01000014">
    <property type="protein sequence ID" value="OXL43692.1"/>
    <property type="molecule type" value="Genomic_DNA"/>
</dbReference>
<sequence>MAKKETNTKSFILRIDSETMSAIEAWAEDEFRSTNGQLQWIIAEALHKAGRLPKKKKAASKKTKEEVDSNQIGGEKKDEE</sequence>
<comment type="caution">
    <text evidence="2">The sequence shown here is derived from an EMBL/GenBank/DDBJ whole genome shotgun (WGS) entry which is preliminary data.</text>
</comment>
<organism evidence="2 3">
    <name type="scientific">Segatella copri</name>
    <dbReference type="NCBI Taxonomy" id="165179"/>
    <lineage>
        <taxon>Bacteria</taxon>
        <taxon>Pseudomonadati</taxon>
        <taxon>Bacteroidota</taxon>
        <taxon>Bacteroidia</taxon>
        <taxon>Bacteroidales</taxon>
        <taxon>Prevotellaceae</taxon>
        <taxon>Segatella</taxon>
    </lineage>
</organism>
<keyword evidence="2" id="KW-0238">DNA-binding</keyword>
<name>A0AA91YWV7_9BACT</name>
<feature type="compositionally biased region" description="Basic residues" evidence="1">
    <location>
        <begin position="52"/>
        <end position="61"/>
    </location>
</feature>
<feature type="region of interest" description="Disordered" evidence="1">
    <location>
        <begin position="52"/>
        <end position="80"/>
    </location>
</feature>
<protein>
    <submittedName>
        <fullName evidence="2">DNA-binding protein</fullName>
    </submittedName>
</protein>
<dbReference type="AlphaFoldDB" id="A0AA91YWV7"/>
<evidence type="ECO:0000313" key="2">
    <source>
        <dbReference type="EMBL" id="OXL43692.1"/>
    </source>
</evidence>
<dbReference type="InterPro" id="IPR013321">
    <property type="entry name" value="Arc_rbn_hlx_hlx"/>
</dbReference>
<dbReference type="Gene3D" id="1.10.1220.10">
    <property type="entry name" value="Met repressor-like"/>
    <property type="match status" value="1"/>
</dbReference>
<proteinExistence type="predicted"/>
<reference evidence="2 3" key="1">
    <citation type="submission" date="2017-07" db="EMBL/GenBank/DDBJ databases">
        <title>Draft genome sequence of Prevotella copri isolated from the gut of healthy adult Indian.</title>
        <authorList>
            <person name="Das B."/>
            <person name="Bag S."/>
            <person name="Ghosh T.S."/>
        </authorList>
    </citation>
    <scope>NUCLEOTIDE SEQUENCE [LARGE SCALE GENOMIC DNA]</scope>
    <source>
        <strain evidence="2 3">Indica</strain>
    </source>
</reference>
<dbReference type="SUPFAM" id="SSF47598">
    <property type="entry name" value="Ribbon-helix-helix"/>
    <property type="match status" value="1"/>
</dbReference>
<dbReference type="Proteomes" id="UP000215155">
    <property type="component" value="Unassembled WGS sequence"/>
</dbReference>
<dbReference type="GO" id="GO:0006355">
    <property type="term" value="P:regulation of DNA-templated transcription"/>
    <property type="evidence" value="ECO:0007669"/>
    <property type="project" value="InterPro"/>
</dbReference>
<dbReference type="InterPro" id="IPR010985">
    <property type="entry name" value="Ribbon_hlx_hlx"/>
</dbReference>
<evidence type="ECO:0000313" key="3">
    <source>
        <dbReference type="Proteomes" id="UP000215155"/>
    </source>
</evidence>
<evidence type="ECO:0000256" key="1">
    <source>
        <dbReference type="SAM" id="MobiDB-lite"/>
    </source>
</evidence>